<evidence type="ECO:0000256" key="2">
    <source>
        <dbReference type="SAM" id="Phobius"/>
    </source>
</evidence>
<feature type="compositionally biased region" description="Polar residues" evidence="1">
    <location>
        <begin position="7"/>
        <end position="18"/>
    </location>
</feature>
<proteinExistence type="predicted"/>
<dbReference type="RefSeq" id="WP_161484397.1">
    <property type="nucleotide sequence ID" value="NZ_WXEW01000018.1"/>
</dbReference>
<feature type="transmembrane region" description="Helical" evidence="2">
    <location>
        <begin position="53"/>
        <end position="72"/>
    </location>
</feature>
<evidence type="ECO:0000313" key="4">
    <source>
        <dbReference type="Proteomes" id="UP000479526"/>
    </source>
</evidence>
<keyword evidence="2" id="KW-0472">Membrane</keyword>
<gene>
    <name evidence="3" type="ORF">GT755_38120</name>
</gene>
<keyword evidence="2" id="KW-1133">Transmembrane helix</keyword>
<sequence length="314" mass="33067">MSPKTPPTRSNRPVSSAGQMAALPPFPEDLTRAIPAWPVVDQARRRVDTARSITGRVVTLAGAAAAAVGLFTPVWTGVSLAADAALTLTGVGTLRLWKPEGQQKATATALYLMPGTGLAGLLILERLVPGIHWGEALALAAWTTATWVLRPARLARHMVAPLPAPPEPVEVAVEEPGPELDPHPVARWWADRVAIEGGAAPGTLLRGIEEIGESALRAVICSARDGEPVPNVSTTRLSALMDVPEDQITITALPGRGTSVKRLTIGTPDQVQPTDPAEMWAQRIAPVAMPGTVLMSVRVGRPALDDDAAEEESE</sequence>
<organism evidence="3 4">
    <name type="scientific">Herbidospora solisilvae</name>
    <dbReference type="NCBI Taxonomy" id="2696284"/>
    <lineage>
        <taxon>Bacteria</taxon>
        <taxon>Bacillati</taxon>
        <taxon>Actinomycetota</taxon>
        <taxon>Actinomycetes</taxon>
        <taxon>Streptosporangiales</taxon>
        <taxon>Streptosporangiaceae</taxon>
        <taxon>Herbidospora</taxon>
    </lineage>
</organism>
<dbReference type="AlphaFoldDB" id="A0A7C9N2K7"/>
<evidence type="ECO:0000256" key="1">
    <source>
        <dbReference type="SAM" id="MobiDB-lite"/>
    </source>
</evidence>
<comment type="caution">
    <text evidence="3">The sequence shown here is derived from an EMBL/GenBank/DDBJ whole genome shotgun (WGS) entry which is preliminary data.</text>
</comment>
<protein>
    <submittedName>
        <fullName evidence="3">Uncharacterized protein</fullName>
    </submittedName>
</protein>
<feature type="region of interest" description="Disordered" evidence="1">
    <location>
        <begin position="1"/>
        <end position="22"/>
    </location>
</feature>
<reference evidence="3 4" key="1">
    <citation type="submission" date="2020-01" db="EMBL/GenBank/DDBJ databases">
        <title>Herbidospora sp. NEAU-GS84 nov., a novel actinomycete isolated from soil.</title>
        <authorList>
            <person name="Han L."/>
        </authorList>
    </citation>
    <scope>NUCLEOTIDE SEQUENCE [LARGE SCALE GENOMIC DNA]</scope>
    <source>
        <strain evidence="3 4">NEAU-GS84</strain>
    </source>
</reference>
<keyword evidence="4" id="KW-1185">Reference proteome</keyword>
<dbReference type="EMBL" id="WXEW01000018">
    <property type="protein sequence ID" value="NAS27471.1"/>
    <property type="molecule type" value="Genomic_DNA"/>
</dbReference>
<dbReference type="Proteomes" id="UP000479526">
    <property type="component" value="Unassembled WGS sequence"/>
</dbReference>
<keyword evidence="2" id="KW-0812">Transmembrane</keyword>
<name>A0A7C9N2K7_9ACTN</name>
<evidence type="ECO:0000313" key="3">
    <source>
        <dbReference type="EMBL" id="NAS27471.1"/>
    </source>
</evidence>
<accession>A0A7C9N2K7</accession>